<dbReference type="EMBL" id="JASNQZ010000002">
    <property type="protein sequence ID" value="KAL0959845.1"/>
    <property type="molecule type" value="Genomic_DNA"/>
</dbReference>
<sequence>MPVRLPKELQSFVLDHLAGDREALWNLCLAGNRDLFTAALPRTWQDVSFTVRFSQLPNFQKRFSQFTSNTDRAQAVRRLQLTLAGEFDKDAFTDAVADELPKLVNATHACVVCFEPCMRTTRARRGLLRL</sequence>
<name>A0ABR3JXD8_9AGAR</name>
<protein>
    <recommendedName>
        <fullName evidence="3">F-box domain-containing protein</fullName>
    </recommendedName>
</protein>
<evidence type="ECO:0008006" key="3">
    <source>
        <dbReference type="Google" id="ProtNLM"/>
    </source>
</evidence>
<reference evidence="2" key="1">
    <citation type="submission" date="2024-06" db="EMBL/GenBank/DDBJ databases">
        <title>Multi-omics analyses provide insights into the biosynthesis of the anticancer antibiotic pleurotin in Hohenbuehelia grisea.</title>
        <authorList>
            <person name="Weaver J.A."/>
            <person name="Alberti F."/>
        </authorList>
    </citation>
    <scope>NUCLEOTIDE SEQUENCE [LARGE SCALE GENOMIC DNA]</scope>
    <source>
        <strain evidence="2">T-177</strain>
    </source>
</reference>
<keyword evidence="2" id="KW-1185">Reference proteome</keyword>
<accession>A0ABR3JXD8</accession>
<dbReference type="Proteomes" id="UP001556367">
    <property type="component" value="Unassembled WGS sequence"/>
</dbReference>
<evidence type="ECO:0000313" key="1">
    <source>
        <dbReference type="EMBL" id="KAL0959845.1"/>
    </source>
</evidence>
<organism evidence="1 2">
    <name type="scientific">Hohenbuehelia grisea</name>
    <dbReference type="NCBI Taxonomy" id="104357"/>
    <lineage>
        <taxon>Eukaryota</taxon>
        <taxon>Fungi</taxon>
        <taxon>Dikarya</taxon>
        <taxon>Basidiomycota</taxon>
        <taxon>Agaricomycotina</taxon>
        <taxon>Agaricomycetes</taxon>
        <taxon>Agaricomycetidae</taxon>
        <taxon>Agaricales</taxon>
        <taxon>Pleurotineae</taxon>
        <taxon>Pleurotaceae</taxon>
        <taxon>Hohenbuehelia</taxon>
    </lineage>
</organism>
<evidence type="ECO:0000313" key="2">
    <source>
        <dbReference type="Proteomes" id="UP001556367"/>
    </source>
</evidence>
<proteinExistence type="predicted"/>
<gene>
    <name evidence="1" type="ORF">HGRIS_011521</name>
</gene>
<comment type="caution">
    <text evidence="1">The sequence shown here is derived from an EMBL/GenBank/DDBJ whole genome shotgun (WGS) entry which is preliminary data.</text>
</comment>